<reference evidence="2 3" key="1">
    <citation type="submission" date="2023-08" db="EMBL/GenBank/DDBJ databases">
        <title>Implementing the SeqCode for naming new Mesorhizobium species isolated from Vachellia karroo root nodules.</title>
        <authorList>
            <person name="Van Lill M."/>
        </authorList>
    </citation>
    <scope>NUCLEOTIDE SEQUENCE [LARGE SCALE GENOMIC DNA]</scope>
    <source>
        <strain evidence="2 3">VK23A</strain>
    </source>
</reference>
<dbReference type="Proteomes" id="UP001271780">
    <property type="component" value="Unassembled WGS sequence"/>
</dbReference>
<comment type="caution">
    <text evidence="2">The sequence shown here is derived from an EMBL/GenBank/DDBJ whole genome shotgun (WGS) entry which is preliminary data.</text>
</comment>
<accession>A0ABU4X9T5</accession>
<dbReference type="RefSeq" id="WP_320315892.1">
    <property type="nucleotide sequence ID" value="NZ_JAVIIX010000003.1"/>
</dbReference>
<sequence>MRPFLLIAATGYLVCASAALAADKTVHDKEHGFSLTYPEEWTSETTSSETMRLKVKSGEKGLTCRVSENLYDPTAPDNPPDPRVFVEKDWSLDDWQTLIGAAFGSARFSKDRLAYFPDGYPVRIADMDFRLGDGNASFYGHAKIAISIRSDRYGFVTCGLMDDSAEDAARMWAPFADEAEKVVNSFVLDAP</sequence>
<keyword evidence="1" id="KW-0732">Signal</keyword>
<name>A0ABU4X9T5_9HYPH</name>
<proteinExistence type="predicted"/>
<organism evidence="2 3">
    <name type="scientific">Mesorhizobium dulcispinae</name>
    <dbReference type="NCBI Taxonomy" id="3072316"/>
    <lineage>
        <taxon>Bacteria</taxon>
        <taxon>Pseudomonadati</taxon>
        <taxon>Pseudomonadota</taxon>
        <taxon>Alphaproteobacteria</taxon>
        <taxon>Hyphomicrobiales</taxon>
        <taxon>Phyllobacteriaceae</taxon>
        <taxon>Mesorhizobium</taxon>
    </lineage>
</organism>
<feature type="chain" id="PRO_5045844001" evidence="1">
    <location>
        <begin position="22"/>
        <end position="191"/>
    </location>
</feature>
<protein>
    <submittedName>
        <fullName evidence="2">Uncharacterized protein</fullName>
    </submittedName>
</protein>
<evidence type="ECO:0000256" key="1">
    <source>
        <dbReference type="SAM" id="SignalP"/>
    </source>
</evidence>
<evidence type="ECO:0000313" key="2">
    <source>
        <dbReference type="EMBL" id="MDX8471569.1"/>
    </source>
</evidence>
<evidence type="ECO:0000313" key="3">
    <source>
        <dbReference type="Proteomes" id="UP001271780"/>
    </source>
</evidence>
<dbReference type="EMBL" id="JAVIIZ010000002">
    <property type="protein sequence ID" value="MDX8471569.1"/>
    <property type="molecule type" value="Genomic_DNA"/>
</dbReference>
<feature type="signal peptide" evidence="1">
    <location>
        <begin position="1"/>
        <end position="21"/>
    </location>
</feature>
<gene>
    <name evidence="2" type="ORF">RFM27_05750</name>
</gene>
<keyword evidence="3" id="KW-1185">Reference proteome</keyword>